<reference evidence="2 3" key="1">
    <citation type="submission" date="2023-07" db="EMBL/GenBank/DDBJ databases">
        <title>Functional and genomic diversity of the sorghum phyllosphere microbiome.</title>
        <authorList>
            <person name="Shade A."/>
        </authorList>
    </citation>
    <scope>NUCLEOTIDE SEQUENCE [LARGE SCALE GENOMIC DNA]</scope>
    <source>
        <strain evidence="2 3">SORGH_AS_0892</strain>
    </source>
</reference>
<accession>A0ABU0U3H0</accession>
<protein>
    <recommendedName>
        <fullName evidence="4">Pr6Pr family membrane protein</fullName>
    </recommendedName>
</protein>
<evidence type="ECO:0008006" key="4">
    <source>
        <dbReference type="Google" id="ProtNLM"/>
    </source>
</evidence>
<evidence type="ECO:0000313" key="3">
    <source>
        <dbReference type="Proteomes" id="UP001244640"/>
    </source>
</evidence>
<keyword evidence="1" id="KW-0812">Transmembrane</keyword>
<feature type="transmembrane region" description="Helical" evidence="1">
    <location>
        <begin position="116"/>
        <end position="132"/>
    </location>
</feature>
<dbReference type="InterPro" id="IPR049713">
    <property type="entry name" value="Pr6Pr-like"/>
</dbReference>
<feature type="transmembrane region" description="Helical" evidence="1">
    <location>
        <begin position="80"/>
        <end position="104"/>
    </location>
</feature>
<organism evidence="2 3">
    <name type="scientific">Sphingobacterium zeae</name>
    <dbReference type="NCBI Taxonomy" id="1776859"/>
    <lineage>
        <taxon>Bacteria</taxon>
        <taxon>Pseudomonadati</taxon>
        <taxon>Bacteroidota</taxon>
        <taxon>Sphingobacteriia</taxon>
        <taxon>Sphingobacteriales</taxon>
        <taxon>Sphingobacteriaceae</taxon>
        <taxon>Sphingobacterium</taxon>
    </lineage>
</organism>
<comment type="caution">
    <text evidence="2">The sequence shown here is derived from an EMBL/GenBank/DDBJ whole genome shotgun (WGS) entry which is preliminary data.</text>
</comment>
<name>A0ABU0U3H0_9SPHI</name>
<keyword evidence="1" id="KW-0472">Membrane</keyword>
<feature type="transmembrane region" description="Helical" evidence="1">
    <location>
        <begin position="45"/>
        <end position="68"/>
    </location>
</feature>
<dbReference type="RefSeq" id="WP_307185318.1">
    <property type="nucleotide sequence ID" value="NZ_JAUTBA010000001.1"/>
</dbReference>
<sequence length="209" mass="23973">MEIQKSLKSVFAGSIGLVTLFALVGQFILSASISKLGTTDYVIQFFSYFTILSNVSVLLCCFFTVFLVKSRMGLFFTKSQTITAVTLYILIVALIYNSLLRFLLHPRGLLSLIDELLHVVTPLSFFIFWWLFCNKRALLWNQIFYWLIFPLGYLLYTLWHGWVSGFYPYPFMNVSELGIGRVILNSLGMTLVFVLIAMLLIGLGKWQNK</sequence>
<dbReference type="EMBL" id="JAUTBA010000001">
    <property type="protein sequence ID" value="MDQ1149512.1"/>
    <property type="molecule type" value="Genomic_DNA"/>
</dbReference>
<feature type="transmembrane region" description="Helical" evidence="1">
    <location>
        <begin position="144"/>
        <end position="162"/>
    </location>
</feature>
<feature type="transmembrane region" description="Helical" evidence="1">
    <location>
        <begin position="12"/>
        <end position="33"/>
    </location>
</feature>
<evidence type="ECO:0000313" key="2">
    <source>
        <dbReference type="EMBL" id="MDQ1149512.1"/>
    </source>
</evidence>
<feature type="transmembrane region" description="Helical" evidence="1">
    <location>
        <begin position="182"/>
        <end position="203"/>
    </location>
</feature>
<proteinExistence type="predicted"/>
<gene>
    <name evidence="2" type="ORF">QE382_001496</name>
</gene>
<dbReference type="Proteomes" id="UP001244640">
    <property type="component" value="Unassembled WGS sequence"/>
</dbReference>
<keyword evidence="1" id="KW-1133">Transmembrane helix</keyword>
<dbReference type="NCBIfam" id="NF038065">
    <property type="entry name" value="Pr6Pr"/>
    <property type="match status" value="1"/>
</dbReference>
<evidence type="ECO:0000256" key="1">
    <source>
        <dbReference type="SAM" id="Phobius"/>
    </source>
</evidence>
<keyword evidence="3" id="KW-1185">Reference proteome</keyword>